<dbReference type="Proteomes" id="UP000198553">
    <property type="component" value="Unassembled WGS sequence"/>
</dbReference>
<protein>
    <submittedName>
        <fullName evidence="2">Metal-dependent hydrolase, endonuclease/exonuclease/phosphatase family</fullName>
    </submittedName>
</protein>
<dbReference type="AlphaFoldDB" id="A0A1H7W450"/>
<dbReference type="SUPFAM" id="SSF56219">
    <property type="entry name" value="DNase I-like"/>
    <property type="match status" value="1"/>
</dbReference>
<dbReference type="Pfam" id="PF03372">
    <property type="entry name" value="Exo_endo_phos"/>
    <property type="match status" value="1"/>
</dbReference>
<reference evidence="3" key="1">
    <citation type="submission" date="2016-10" db="EMBL/GenBank/DDBJ databases">
        <authorList>
            <person name="Varghese N."/>
            <person name="Submissions S."/>
        </authorList>
    </citation>
    <scope>NUCLEOTIDE SEQUENCE [LARGE SCALE GENOMIC DNA]</scope>
    <source>
        <strain evidence="3">B48,IBRC-M 10115,DSM 25386,CECT 8001</strain>
    </source>
</reference>
<dbReference type="RefSeq" id="WP_244532477.1">
    <property type="nucleotide sequence ID" value="NZ_FOBW01000001.1"/>
</dbReference>
<dbReference type="Gene3D" id="3.60.10.10">
    <property type="entry name" value="Endonuclease/exonuclease/phosphatase"/>
    <property type="match status" value="1"/>
</dbReference>
<organism evidence="2 3">
    <name type="scientific">Mesobacillus persicus</name>
    <dbReference type="NCBI Taxonomy" id="930146"/>
    <lineage>
        <taxon>Bacteria</taxon>
        <taxon>Bacillati</taxon>
        <taxon>Bacillota</taxon>
        <taxon>Bacilli</taxon>
        <taxon>Bacillales</taxon>
        <taxon>Bacillaceae</taxon>
        <taxon>Mesobacillus</taxon>
    </lineage>
</organism>
<name>A0A1H7W450_9BACI</name>
<dbReference type="PANTHER" id="PTHR14859">
    <property type="entry name" value="CALCOFLUOR WHITE HYPERSENSITIVE PROTEIN PRECURSOR"/>
    <property type="match status" value="1"/>
</dbReference>
<keyword evidence="2" id="KW-0378">Hydrolase</keyword>
<dbReference type="STRING" id="930146.SAMN05192533_101262"/>
<dbReference type="GO" id="GO:0016020">
    <property type="term" value="C:membrane"/>
    <property type="evidence" value="ECO:0007669"/>
    <property type="project" value="GOC"/>
</dbReference>
<keyword evidence="2" id="KW-0269">Exonuclease</keyword>
<proteinExistence type="predicted"/>
<gene>
    <name evidence="2" type="ORF">SAMN05192533_101262</name>
</gene>
<dbReference type="InterPro" id="IPR036691">
    <property type="entry name" value="Endo/exonu/phosph_ase_sf"/>
</dbReference>
<dbReference type="InterPro" id="IPR051916">
    <property type="entry name" value="GPI-anchor_lipid_remodeler"/>
</dbReference>
<dbReference type="GO" id="GO:0004519">
    <property type="term" value="F:endonuclease activity"/>
    <property type="evidence" value="ECO:0007669"/>
    <property type="project" value="UniProtKB-KW"/>
</dbReference>
<evidence type="ECO:0000259" key="1">
    <source>
        <dbReference type="Pfam" id="PF03372"/>
    </source>
</evidence>
<sequence length="238" mass="27198">MNIKVMTYNIHHGKGTDKIVDLKRIADVITQSGAEIIGLNEVDKHFSNRSHFVDQIHFLAKELKLHYAFSPSLTLKTKNAKTIRQYGNGILSRYPIVSSHHHLLNFIPRLIEGRSILETVINVNGKLLNVYVTHLSLNPFLHKKQSGFLLKNTKELAIILGDWNMKPNTRKWKSVSEKYRDVWLESGKGAGFTYPSRKPRTRLDYIFTTKDFKVDKTEVLDAIPIASDHLPLLATLSI</sequence>
<feature type="domain" description="Endonuclease/exonuclease/phosphatase" evidence="1">
    <location>
        <begin position="6"/>
        <end position="229"/>
    </location>
</feature>
<dbReference type="EMBL" id="FOBW01000001">
    <property type="protein sequence ID" value="SEM16313.1"/>
    <property type="molecule type" value="Genomic_DNA"/>
</dbReference>
<evidence type="ECO:0000313" key="3">
    <source>
        <dbReference type="Proteomes" id="UP000198553"/>
    </source>
</evidence>
<dbReference type="GO" id="GO:0006506">
    <property type="term" value="P:GPI anchor biosynthetic process"/>
    <property type="evidence" value="ECO:0007669"/>
    <property type="project" value="TreeGrafter"/>
</dbReference>
<accession>A0A1H7W450</accession>
<evidence type="ECO:0000313" key="2">
    <source>
        <dbReference type="EMBL" id="SEM16313.1"/>
    </source>
</evidence>
<keyword evidence="2" id="KW-0255">Endonuclease</keyword>
<keyword evidence="2" id="KW-0540">Nuclease</keyword>
<keyword evidence="3" id="KW-1185">Reference proteome</keyword>
<dbReference type="GO" id="GO:0004527">
    <property type="term" value="F:exonuclease activity"/>
    <property type="evidence" value="ECO:0007669"/>
    <property type="project" value="UniProtKB-KW"/>
</dbReference>
<dbReference type="InterPro" id="IPR005135">
    <property type="entry name" value="Endo/exonuclease/phosphatase"/>
</dbReference>
<dbReference type="PANTHER" id="PTHR14859:SF15">
    <property type="entry name" value="ENDONUCLEASE_EXONUCLEASE_PHOSPHATASE DOMAIN-CONTAINING PROTEIN"/>
    <property type="match status" value="1"/>
</dbReference>